<dbReference type="GO" id="GO:0008483">
    <property type="term" value="F:transaminase activity"/>
    <property type="evidence" value="ECO:0007669"/>
    <property type="project" value="TreeGrafter"/>
</dbReference>
<dbReference type="InterPro" id="IPR000653">
    <property type="entry name" value="DegT/StrS_aminotransferase"/>
</dbReference>
<dbReference type="EMBL" id="MFDF01000014">
    <property type="protein sequence ID" value="OGE35404.1"/>
    <property type="molecule type" value="Genomic_DNA"/>
</dbReference>
<dbReference type="PIRSF" id="PIRSF000390">
    <property type="entry name" value="PLP_StrS"/>
    <property type="match status" value="1"/>
</dbReference>
<protein>
    <recommendedName>
        <fullName evidence="6">dTDP-4-amino-4,6-dideoxygalactose transaminase</fullName>
    </recommendedName>
</protein>
<dbReference type="Proteomes" id="UP000179051">
    <property type="component" value="Unassembled WGS sequence"/>
</dbReference>
<dbReference type="Pfam" id="PF01041">
    <property type="entry name" value="DegT_DnrJ_EryC1"/>
    <property type="match status" value="1"/>
</dbReference>
<dbReference type="SUPFAM" id="SSF53383">
    <property type="entry name" value="PLP-dependent transferases"/>
    <property type="match status" value="1"/>
</dbReference>
<dbReference type="GO" id="GO:0000271">
    <property type="term" value="P:polysaccharide biosynthetic process"/>
    <property type="evidence" value="ECO:0007669"/>
    <property type="project" value="TreeGrafter"/>
</dbReference>
<dbReference type="InterPro" id="IPR015422">
    <property type="entry name" value="PyrdxlP-dep_Trfase_small"/>
</dbReference>
<dbReference type="InterPro" id="IPR015421">
    <property type="entry name" value="PyrdxlP-dep_Trfase_major"/>
</dbReference>
<reference evidence="4 5" key="1">
    <citation type="journal article" date="2016" name="Nat. Commun.">
        <title>Thousands of microbial genomes shed light on interconnected biogeochemical processes in an aquifer system.</title>
        <authorList>
            <person name="Anantharaman K."/>
            <person name="Brown C.T."/>
            <person name="Hug L.A."/>
            <person name="Sharon I."/>
            <person name="Castelle C.J."/>
            <person name="Probst A.J."/>
            <person name="Thomas B.C."/>
            <person name="Singh A."/>
            <person name="Wilkins M.J."/>
            <person name="Karaoz U."/>
            <person name="Brodie E.L."/>
            <person name="Williams K.H."/>
            <person name="Hubbard S.S."/>
            <person name="Banfield J.F."/>
        </authorList>
    </citation>
    <scope>NUCLEOTIDE SEQUENCE [LARGE SCALE GENOMIC DNA]</scope>
</reference>
<feature type="modified residue" description="N6-(pyridoxal phosphate)lysine" evidence="2">
    <location>
        <position position="188"/>
    </location>
</feature>
<evidence type="ECO:0008006" key="6">
    <source>
        <dbReference type="Google" id="ProtNLM"/>
    </source>
</evidence>
<keyword evidence="2 3" id="KW-0663">Pyridoxal phosphate</keyword>
<evidence type="ECO:0000256" key="1">
    <source>
        <dbReference type="PIRSR" id="PIRSR000390-1"/>
    </source>
</evidence>
<gene>
    <name evidence="4" type="ORF">A3E66_00220</name>
</gene>
<dbReference type="InterPro" id="IPR015424">
    <property type="entry name" value="PyrdxlP-dep_Trfase"/>
</dbReference>
<sequence>MPNKQNQFLIPLHKTFWGREEEKAAIAAMRSGTGVGDLAFSEALAKEISKKLDVSYVLPTGSGTAALELACALLLKRGHEVILPSFTFSSCANAILLAGAMPVFADIDINTYNLDPVEIEKKITKKTKAIMVVHYAGMACAMDKIMQIANENNLYVIEDAAHALGASYGGKSLGTIGNVGCFSFHGTKNAASGEGGAFATNDKQIFKIAEIIREKGTNRSSFMRGERKKYSWVKVGRSLILSDILSAIALEQIKKLDKITLLRRKNSEYFLKKLKKISSKIILPRISEGTDPNWHIFAIRAPRLLRDKIIKALRNYGIEASFHYLPLHQSQMGKKLGCKTKDLPVSEEVASTLIRLPMHPKLTKSEIDYIVAALEKIL</sequence>
<evidence type="ECO:0000313" key="5">
    <source>
        <dbReference type="Proteomes" id="UP000179051"/>
    </source>
</evidence>
<dbReference type="Gene3D" id="3.40.640.10">
    <property type="entry name" value="Type I PLP-dependent aspartate aminotransferase-like (Major domain)"/>
    <property type="match status" value="1"/>
</dbReference>
<comment type="similarity">
    <text evidence="3">Belongs to the DegT/DnrJ/EryC1 family.</text>
</comment>
<dbReference type="AlphaFoldDB" id="A0A1F5K3M9"/>
<accession>A0A1F5K3M9</accession>
<dbReference type="PANTHER" id="PTHR30244">
    <property type="entry name" value="TRANSAMINASE"/>
    <property type="match status" value="1"/>
</dbReference>
<evidence type="ECO:0000256" key="3">
    <source>
        <dbReference type="RuleBase" id="RU004508"/>
    </source>
</evidence>
<evidence type="ECO:0000313" key="4">
    <source>
        <dbReference type="EMBL" id="OGE35404.1"/>
    </source>
</evidence>
<proteinExistence type="inferred from homology"/>
<dbReference type="PANTHER" id="PTHR30244:SF34">
    <property type="entry name" value="DTDP-4-AMINO-4,6-DIDEOXYGALACTOSE TRANSAMINASE"/>
    <property type="match status" value="1"/>
</dbReference>
<name>A0A1F5K3M9_9BACT</name>
<organism evidence="4 5">
    <name type="scientific">Candidatus Daviesbacteria bacterium RIFCSPHIGHO2_12_FULL_37_16</name>
    <dbReference type="NCBI Taxonomy" id="1797778"/>
    <lineage>
        <taxon>Bacteria</taxon>
        <taxon>Candidatus Daviesiibacteriota</taxon>
    </lineage>
</organism>
<evidence type="ECO:0000256" key="2">
    <source>
        <dbReference type="PIRSR" id="PIRSR000390-2"/>
    </source>
</evidence>
<feature type="active site" description="Proton acceptor" evidence="1">
    <location>
        <position position="188"/>
    </location>
</feature>
<dbReference type="NCBIfam" id="NF008687">
    <property type="entry name" value="PRK11706.1"/>
    <property type="match status" value="1"/>
</dbReference>
<comment type="caution">
    <text evidence="4">The sequence shown here is derived from an EMBL/GenBank/DDBJ whole genome shotgun (WGS) entry which is preliminary data.</text>
</comment>
<dbReference type="GO" id="GO:0030170">
    <property type="term" value="F:pyridoxal phosphate binding"/>
    <property type="evidence" value="ECO:0007669"/>
    <property type="project" value="TreeGrafter"/>
</dbReference>
<dbReference type="Gene3D" id="3.90.1150.10">
    <property type="entry name" value="Aspartate Aminotransferase, domain 1"/>
    <property type="match status" value="1"/>
</dbReference>
<dbReference type="CDD" id="cd00616">
    <property type="entry name" value="AHBA_syn"/>
    <property type="match status" value="1"/>
</dbReference>